<organism evidence="5 6">
    <name type="scientific">Roseburia inulinivorans</name>
    <dbReference type="NCBI Taxonomy" id="360807"/>
    <lineage>
        <taxon>Bacteria</taxon>
        <taxon>Bacillati</taxon>
        <taxon>Bacillota</taxon>
        <taxon>Clostridia</taxon>
        <taxon>Lachnospirales</taxon>
        <taxon>Lachnospiraceae</taxon>
        <taxon>Roseburia</taxon>
    </lineage>
</organism>
<evidence type="ECO:0000313" key="5">
    <source>
        <dbReference type="EMBL" id="CRL32658.1"/>
    </source>
</evidence>
<keyword evidence="1" id="KW-0805">Transcription regulation</keyword>
<dbReference type="Pfam" id="PF01047">
    <property type="entry name" value="MarR"/>
    <property type="match status" value="1"/>
</dbReference>
<protein>
    <submittedName>
        <fullName evidence="5">MarR family transcriptional regulator</fullName>
    </submittedName>
</protein>
<proteinExistence type="predicted"/>
<dbReference type="InterPro" id="IPR000835">
    <property type="entry name" value="HTH_MarR-typ"/>
</dbReference>
<evidence type="ECO:0000256" key="3">
    <source>
        <dbReference type="ARBA" id="ARBA00023163"/>
    </source>
</evidence>
<dbReference type="InterPro" id="IPR036388">
    <property type="entry name" value="WH-like_DNA-bd_sf"/>
</dbReference>
<dbReference type="PROSITE" id="PS01117">
    <property type="entry name" value="HTH_MARR_1"/>
    <property type="match status" value="1"/>
</dbReference>
<reference evidence="6" key="1">
    <citation type="submission" date="2015-05" db="EMBL/GenBank/DDBJ databases">
        <authorList>
            <consortium name="Pathogen Informatics"/>
        </authorList>
    </citation>
    <scope>NUCLEOTIDE SEQUENCE [LARGE SCALE GENOMIC DNA]</scope>
    <source>
        <strain evidence="6">L1-83</strain>
    </source>
</reference>
<dbReference type="SMART" id="SM00347">
    <property type="entry name" value="HTH_MARR"/>
    <property type="match status" value="1"/>
</dbReference>
<keyword evidence="2" id="KW-0238">DNA-binding</keyword>
<dbReference type="Proteomes" id="UP000049828">
    <property type="component" value="Unassembled WGS sequence"/>
</dbReference>
<dbReference type="PANTHER" id="PTHR42756:SF1">
    <property type="entry name" value="TRANSCRIPTIONAL REPRESSOR OF EMRAB OPERON"/>
    <property type="match status" value="1"/>
</dbReference>
<gene>
    <name evidence="5" type="ORF">RIL183_00191</name>
</gene>
<dbReference type="AlphaFoldDB" id="A0A0M6WAE6"/>
<dbReference type="GO" id="GO:0003700">
    <property type="term" value="F:DNA-binding transcription factor activity"/>
    <property type="evidence" value="ECO:0007669"/>
    <property type="project" value="InterPro"/>
</dbReference>
<keyword evidence="3" id="KW-0804">Transcription</keyword>
<dbReference type="SUPFAM" id="SSF46785">
    <property type="entry name" value="Winged helix' DNA-binding domain"/>
    <property type="match status" value="1"/>
</dbReference>
<dbReference type="InterPro" id="IPR023187">
    <property type="entry name" value="Tscrpt_reg_MarR-type_CS"/>
</dbReference>
<accession>A0A0M6WAE6</accession>
<evidence type="ECO:0000256" key="1">
    <source>
        <dbReference type="ARBA" id="ARBA00023015"/>
    </source>
</evidence>
<dbReference type="PROSITE" id="PS50995">
    <property type="entry name" value="HTH_MARR_2"/>
    <property type="match status" value="1"/>
</dbReference>
<name>A0A0M6WAE6_9FIRM</name>
<dbReference type="InterPro" id="IPR036390">
    <property type="entry name" value="WH_DNA-bd_sf"/>
</dbReference>
<evidence type="ECO:0000259" key="4">
    <source>
        <dbReference type="PROSITE" id="PS50995"/>
    </source>
</evidence>
<dbReference type="PRINTS" id="PR00598">
    <property type="entry name" value="HTHMARR"/>
</dbReference>
<dbReference type="OrthoDB" id="2063997at2"/>
<evidence type="ECO:0000256" key="2">
    <source>
        <dbReference type="ARBA" id="ARBA00023125"/>
    </source>
</evidence>
<dbReference type="GO" id="GO:0003677">
    <property type="term" value="F:DNA binding"/>
    <property type="evidence" value="ECO:0007669"/>
    <property type="project" value="UniProtKB-KW"/>
</dbReference>
<dbReference type="EMBL" id="CVRS01000016">
    <property type="protein sequence ID" value="CRL32658.1"/>
    <property type="molecule type" value="Genomic_DNA"/>
</dbReference>
<keyword evidence="6" id="KW-1185">Reference proteome</keyword>
<sequence>MDKLYEELFRAMNQFRKLKFAEMFPMINRTDFFVMCTIMDKGENGKITISELASRAKMLPSAISRTLKGLEERGYVERNINKNDRRNTYVELTAEGERLTEEARQIMADFGKSVMSQVDEADMKRLISYLDNIYHIAEKEIEARKGQGRRKEREHE</sequence>
<dbReference type="Gene3D" id="1.10.10.10">
    <property type="entry name" value="Winged helix-like DNA-binding domain superfamily/Winged helix DNA-binding domain"/>
    <property type="match status" value="1"/>
</dbReference>
<evidence type="ECO:0000313" key="6">
    <source>
        <dbReference type="Proteomes" id="UP000049828"/>
    </source>
</evidence>
<dbReference type="RefSeq" id="WP_055039069.1">
    <property type="nucleotide sequence ID" value="NZ_CBCTRZ010000003.1"/>
</dbReference>
<dbReference type="STRING" id="360807.ERS852392_00403"/>
<dbReference type="PANTHER" id="PTHR42756">
    <property type="entry name" value="TRANSCRIPTIONAL REGULATOR, MARR"/>
    <property type="match status" value="1"/>
</dbReference>
<feature type="domain" description="HTH marR-type" evidence="4">
    <location>
        <begin position="1"/>
        <end position="135"/>
    </location>
</feature>